<organism evidence="2 3">
    <name type="scientific">Martelella alba</name>
    <dbReference type="NCBI Taxonomy" id="2590451"/>
    <lineage>
        <taxon>Bacteria</taxon>
        <taxon>Pseudomonadati</taxon>
        <taxon>Pseudomonadota</taxon>
        <taxon>Alphaproteobacteria</taxon>
        <taxon>Hyphomicrobiales</taxon>
        <taxon>Aurantimonadaceae</taxon>
        <taxon>Martelella</taxon>
    </lineage>
</organism>
<keyword evidence="1" id="KW-0812">Transmembrane</keyword>
<keyword evidence="1" id="KW-0472">Membrane</keyword>
<feature type="transmembrane region" description="Helical" evidence="1">
    <location>
        <begin position="48"/>
        <end position="68"/>
    </location>
</feature>
<dbReference type="EMBL" id="SZPQ01000002">
    <property type="protein sequence ID" value="TKI08083.1"/>
    <property type="molecule type" value="Genomic_DNA"/>
</dbReference>
<gene>
    <name evidence="2" type="ORF">FCN80_02725</name>
</gene>
<reference evidence="2 3" key="1">
    <citation type="submission" date="2019-04" db="EMBL/GenBank/DDBJ databases">
        <authorList>
            <person name="Li M."/>
            <person name="Gao C."/>
        </authorList>
    </citation>
    <scope>NUCLEOTIDE SEQUENCE [LARGE SCALE GENOMIC DNA]</scope>
    <source>
        <strain evidence="2 3">BGMRC 2031</strain>
    </source>
</reference>
<keyword evidence="3" id="KW-1185">Reference proteome</keyword>
<protein>
    <recommendedName>
        <fullName evidence="4">PH domain-containing protein</fullName>
    </recommendedName>
</protein>
<evidence type="ECO:0000313" key="2">
    <source>
        <dbReference type="EMBL" id="TKI08083.1"/>
    </source>
</evidence>
<comment type="caution">
    <text evidence="2">The sequence shown here is derived from an EMBL/GenBank/DDBJ whole genome shotgun (WGS) entry which is preliminary data.</text>
</comment>
<evidence type="ECO:0000313" key="3">
    <source>
        <dbReference type="Proteomes" id="UP000305202"/>
    </source>
</evidence>
<accession>A0ABY2SR84</accession>
<feature type="transmembrane region" description="Helical" evidence="1">
    <location>
        <begin position="19"/>
        <end position="42"/>
    </location>
</feature>
<sequence length="162" mass="18401">MDNHDDIDRPYRPARRQFFLSWAAYVRPLVLFAVLSALGLLVSQSAKTADIILGGYGILFIGIVKVIYDIAARRRFRFFFDPEGVWLDGGPLSWRRRKKGMTWLEIDEAAGLTEPFGWLTHSHGIDISSRFSPSRRLRLSHIKHGDEAVAAINDILAEDFAD</sequence>
<name>A0ABY2SR84_9HYPH</name>
<dbReference type="RefSeq" id="WP_136988356.1">
    <property type="nucleotide sequence ID" value="NZ_SZPQ01000002.1"/>
</dbReference>
<dbReference type="Proteomes" id="UP000305202">
    <property type="component" value="Unassembled WGS sequence"/>
</dbReference>
<evidence type="ECO:0000256" key="1">
    <source>
        <dbReference type="SAM" id="Phobius"/>
    </source>
</evidence>
<evidence type="ECO:0008006" key="4">
    <source>
        <dbReference type="Google" id="ProtNLM"/>
    </source>
</evidence>
<keyword evidence="1" id="KW-1133">Transmembrane helix</keyword>
<proteinExistence type="predicted"/>